<evidence type="ECO:0000313" key="2">
    <source>
        <dbReference type="Proteomes" id="UP000199403"/>
    </source>
</evidence>
<proteinExistence type="predicted"/>
<name>A0A1H6X4K0_9BACT</name>
<dbReference type="STRING" id="1416801.SAMN05192553_102881"/>
<dbReference type="RefSeq" id="WP_092172461.1">
    <property type="nucleotide sequence ID" value="NZ_FNZH01000002.1"/>
</dbReference>
<protein>
    <recommendedName>
        <fullName evidence="3">DUF4835 domain-containing protein</fullName>
    </recommendedName>
</protein>
<dbReference type="Proteomes" id="UP000199403">
    <property type="component" value="Unassembled WGS sequence"/>
</dbReference>
<dbReference type="InterPro" id="IPR032274">
    <property type="entry name" value="DUF4835"/>
</dbReference>
<organism evidence="1 2">
    <name type="scientific">Cyclobacterium xiamenense</name>
    <dbReference type="NCBI Taxonomy" id="1297121"/>
    <lineage>
        <taxon>Bacteria</taxon>
        <taxon>Pseudomonadati</taxon>
        <taxon>Bacteroidota</taxon>
        <taxon>Cytophagia</taxon>
        <taxon>Cytophagales</taxon>
        <taxon>Cyclobacteriaceae</taxon>
        <taxon>Cyclobacterium</taxon>
    </lineage>
</organism>
<reference evidence="2" key="1">
    <citation type="submission" date="2016-10" db="EMBL/GenBank/DDBJ databases">
        <authorList>
            <person name="Varghese N."/>
            <person name="Submissions S."/>
        </authorList>
    </citation>
    <scope>NUCLEOTIDE SEQUENCE [LARGE SCALE GENOMIC DNA]</scope>
    <source>
        <strain evidence="2">IBRC-M 10761</strain>
    </source>
</reference>
<sequence>MTRYLVLFGFLAMGFLPGASQCQQLNFTVTINSERARTQDRDIFEQMKSSFEQFLNGRTWTDDEYKPEERIKGNLLITINDMPQVGLFSATVQIQTVRPIYGSNYESLMLNFADRNWTFEYVESQPLEFNQFSFLNNITSLLAYYAYIAIGLDYDSFAPRGGDPYFETANNIVANAQQSSRPGWNQNPSDKRNRYWLANELYNSQVMVPVRDAYYLYHRKGLDLLTSKPEEGFENILQAIKMVEEANQVQPNSILTISFMDAKSDEISKLLKSAPDEIKEEAVEVLLKVDPNNARKYNDILKG</sequence>
<dbReference type="Pfam" id="PF16119">
    <property type="entry name" value="DUF4835"/>
    <property type="match status" value="1"/>
</dbReference>
<evidence type="ECO:0000313" key="1">
    <source>
        <dbReference type="EMBL" id="SEJ19970.1"/>
    </source>
</evidence>
<accession>A0A1H6X4K0</accession>
<evidence type="ECO:0008006" key="3">
    <source>
        <dbReference type="Google" id="ProtNLM"/>
    </source>
</evidence>
<keyword evidence="2" id="KW-1185">Reference proteome</keyword>
<dbReference type="OrthoDB" id="9773381at2"/>
<gene>
    <name evidence="1" type="ORF">SAMN05192553_102881</name>
</gene>
<dbReference type="AlphaFoldDB" id="A0A1H6X4K0"/>
<dbReference type="EMBL" id="FNZH01000002">
    <property type="protein sequence ID" value="SEJ19970.1"/>
    <property type="molecule type" value="Genomic_DNA"/>
</dbReference>